<dbReference type="OrthoDB" id="9790504at2"/>
<sequence length="142" mass="14962">MIDCLCLAIIGLAWGLAVGGGLVAFITVLGIVPRLADLTKTANRLINYEAAVITGAIAGALVSLLEPRFGLANFFVVFIGLGCGIFIGLLAAALTEVLNVFPILAKRVGLEGKTHTLLWAIVLGKVIGSLYHWIFFVRLGSL</sequence>
<dbReference type="AlphaFoldDB" id="A0A1H3L6X6"/>
<protein>
    <submittedName>
        <fullName evidence="2">Stage V sporulation protein AB</fullName>
    </submittedName>
</protein>
<accession>A0A1H3L6X6</accession>
<proteinExistence type="predicted"/>
<keyword evidence="3" id="KW-1185">Reference proteome</keyword>
<keyword evidence="1" id="KW-0472">Membrane</keyword>
<feature type="transmembrane region" description="Helical" evidence="1">
    <location>
        <begin position="71"/>
        <end position="95"/>
    </location>
</feature>
<evidence type="ECO:0000313" key="2">
    <source>
        <dbReference type="EMBL" id="SDY59959.1"/>
    </source>
</evidence>
<dbReference type="Pfam" id="PF13782">
    <property type="entry name" value="SpoVAB"/>
    <property type="match status" value="1"/>
</dbReference>
<dbReference type="Proteomes" id="UP000198935">
    <property type="component" value="Unassembled WGS sequence"/>
</dbReference>
<keyword evidence="1" id="KW-0812">Transmembrane</keyword>
<dbReference type="InterPro" id="IPR020144">
    <property type="entry name" value="SpoVAB"/>
</dbReference>
<organism evidence="2 3">
    <name type="scientific">Evansella caseinilytica</name>
    <dbReference type="NCBI Taxonomy" id="1503961"/>
    <lineage>
        <taxon>Bacteria</taxon>
        <taxon>Bacillati</taxon>
        <taxon>Bacillota</taxon>
        <taxon>Bacilli</taxon>
        <taxon>Bacillales</taxon>
        <taxon>Bacillaceae</taxon>
        <taxon>Evansella</taxon>
    </lineage>
</organism>
<feature type="transmembrane region" description="Helical" evidence="1">
    <location>
        <begin position="12"/>
        <end position="33"/>
    </location>
</feature>
<name>A0A1H3L6X6_9BACI</name>
<keyword evidence="1" id="KW-1133">Transmembrane helix</keyword>
<dbReference type="EMBL" id="FNPI01000002">
    <property type="protein sequence ID" value="SDY59959.1"/>
    <property type="molecule type" value="Genomic_DNA"/>
</dbReference>
<evidence type="ECO:0000313" key="3">
    <source>
        <dbReference type="Proteomes" id="UP000198935"/>
    </source>
</evidence>
<dbReference type="STRING" id="1503961.SAMN05421736_102376"/>
<feature type="transmembrane region" description="Helical" evidence="1">
    <location>
        <begin position="45"/>
        <end position="65"/>
    </location>
</feature>
<gene>
    <name evidence="2" type="ORF">SAMN05421736_102376</name>
</gene>
<evidence type="ECO:0000256" key="1">
    <source>
        <dbReference type="SAM" id="Phobius"/>
    </source>
</evidence>
<feature type="transmembrane region" description="Helical" evidence="1">
    <location>
        <begin position="116"/>
        <end position="136"/>
    </location>
</feature>
<reference evidence="3" key="1">
    <citation type="submission" date="2016-10" db="EMBL/GenBank/DDBJ databases">
        <authorList>
            <person name="Varghese N."/>
            <person name="Submissions S."/>
        </authorList>
    </citation>
    <scope>NUCLEOTIDE SEQUENCE [LARGE SCALE GENOMIC DNA]</scope>
    <source>
        <strain evidence="3">SP</strain>
    </source>
</reference>